<dbReference type="PROSITE" id="PS51202">
    <property type="entry name" value="RCK_C"/>
    <property type="match status" value="1"/>
</dbReference>
<accession>A0A4R2L5X0</accession>
<reference evidence="3 4" key="1">
    <citation type="submission" date="2019-03" db="EMBL/GenBank/DDBJ databases">
        <title>Genomic Encyclopedia of Type Strains, Phase IV (KMG-IV): sequencing the most valuable type-strain genomes for metagenomic binning, comparative biology and taxonomic classification.</title>
        <authorList>
            <person name="Goeker M."/>
        </authorList>
    </citation>
    <scope>NUCLEOTIDE SEQUENCE [LARGE SCALE GENOMIC DNA]</scope>
    <source>
        <strain evidence="3 4">DSM 102940</strain>
    </source>
</reference>
<dbReference type="GO" id="GO:0006813">
    <property type="term" value="P:potassium ion transport"/>
    <property type="evidence" value="ECO:0007669"/>
    <property type="project" value="InterPro"/>
</dbReference>
<name>A0A4R2L5X0_9FIRM</name>
<gene>
    <name evidence="3" type="ORF">EV214_102169</name>
</gene>
<evidence type="ECO:0000313" key="3">
    <source>
        <dbReference type="EMBL" id="TCO79449.1"/>
    </source>
</evidence>
<evidence type="ECO:0000259" key="2">
    <source>
        <dbReference type="PROSITE" id="PS51202"/>
    </source>
</evidence>
<feature type="transmembrane region" description="Helical" evidence="1">
    <location>
        <begin position="67"/>
        <end position="90"/>
    </location>
</feature>
<feature type="transmembrane region" description="Helical" evidence="1">
    <location>
        <begin position="96"/>
        <end position="113"/>
    </location>
</feature>
<proteinExistence type="predicted"/>
<sequence length="231" mass="26269">MGILYVVLVISILLIIVEVLAIALKITGLDMDKARFQVISIITGTGFTTKEAELITQHPTRRQIAEILMLISYVGTATLIGLIMGIVNLMTKEEGMYSLIVVIGIAILILFLTRNRWVISRMEKYIERQLLIQMERNKKYKTVEEALKLNDEFGIAEFVLEENNNLVDRALENSGLKEKYIQVLNVDRGSHMVHFPSSKFVFQQGDKIVLYGQLDNIKELVLKQANENLNT</sequence>
<keyword evidence="1" id="KW-0472">Membrane</keyword>
<keyword evidence="1" id="KW-1133">Transmembrane helix</keyword>
<dbReference type="Proteomes" id="UP000294919">
    <property type="component" value="Unassembled WGS sequence"/>
</dbReference>
<dbReference type="GO" id="GO:0008324">
    <property type="term" value="F:monoatomic cation transmembrane transporter activity"/>
    <property type="evidence" value="ECO:0007669"/>
    <property type="project" value="InterPro"/>
</dbReference>
<organism evidence="3 4">
    <name type="scientific">Marinisporobacter balticus</name>
    <dbReference type="NCBI Taxonomy" id="2018667"/>
    <lineage>
        <taxon>Bacteria</taxon>
        <taxon>Bacillati</taxon>
        <taxon>Bacillota</taxon>
        <taxon>Clostridia</taxon>
        <taxon>Peptostreptococcales</taxon>
        <taxon>Thermotaleaceae</taxon>
        <taxon>Marinisporobacter</taxon>
    </lineage>
</organism>
<dbReference type="EMBL" id="SLWV01000002">
    <property type="protein sequence ID" value="TCO79449.1"/>
    <property type="molecule type" value="Genomic_DNA"/>
</dbReference>
<comment type="caution">
    <text evidence="3">The sequence shown here is derived from an EMBL/GenBank/DDBJ whole genome shotgun (WGS) entry which is preliminary data.</text>
</comment>
<dbReference type="InterPro" id="IPR036721">
    <property type="entry name" value="RCK_C_sf"/>
</dbReference>
<evidence type="ECO:0000256" key="1">
    <source>
        <dbReference type="SAM" id="Phobius"/>
    </source>
</evidence>
<keyword evidence="1" id="KW-0812">Transmembrane</keyword>
<dbReference type="SUPFAM" id="SSF116726">
    <property type="entry name" value="TrkA C-terminal domain-like"/>
    <property type="match status" value="1"/>
</dbReference>
<dbReference type="RefSeq" id="WP_243116531.1">
    <property type="nucleotide sequence ID" value="NZ_SLWV01000002.1"/>
</dbReference>
<dbReference type="InterPro" id="IPR006037">
    <property type="entry name" value="RCK_C"/>
</dbReference>
<keyword evidence="4" id="KW-1185">Reference proteome</keyword>
<dbReference type="Pfam" id="PF02080">
    <property type="entry name" value="TrkA_C"/>
    <property type="match status" value="1"/>
</dbReference>
<dbReference type="Gene3D" id="3.30.70.1450">
    <property type="entry name" value="Regulator of K+ conductance, C-terminal domain"/>
    <property type="match status" value="1"/>
</dbReference>
<dbReference type="AlphaFoldDB" id="A0A4R2L5X0"/>
<evidence type="ECO:0000313" key="4">
    <source>
        <dbReference type="Proteomes" id="UP000294919"/>
    </source>
</evidence>
<protein>
    <submittedName>
        <fullName evidence="3">TrkA family protein</fullName>
    </submittedName>
</protein>
<feature type="transmembrane region" description="Helical" evidence="1">
    <location>
        <begin position="6"/>
        <end position="26"/>
    </location>
</feature>
<feature type="domain" description="RCK C-terminal" evidence="2">
    <location>
        <begin position="141"/>
        <end position="226"/>
    </location>
</feature>